<evidence type="ECO:0000313" key="3">
    <source>
        <dbReference type="EMBL" id="KAJ7340574.1"/>
    </source>
</evidence>
<feature type="region of interest" description="Disordered" evidence="1">
    <location>
        <begin position="334"/>
        <end position="365"/>
    </location>
</feature>
<evidence type="ECO:0000313" key="4">
    <source>
        <dbReference type="Proteomes" id="UP001218218"/>
    </source>
</evidence>
<feature type="compositionally biased region" description="Polar residues" evidence="1">
    <location>
        <begin position="349"/>
        <end position="365"/>
    </location>
</feature>
<protein>
    <submittedName>
        <fullName evidence="3">Uncharacterized protein</fullName>
    </submittedName>
</protein>
<keyword evidence="2" id="KW-1133">Transmembrane helix</keyword>
<accession>A0AAD6ZUR8</accession>
<feature type="transmembrane region" description="Helical" evidence="2">
    <location>
        <begin position="376"/>
        <end position="396"/>
    </location>
</feature>
<organism evidence="3 4">
    <name type="scientific">Mycena albidolilacea</name>
    <dbReference type="NCBI Taxonomy" id="1033008"/>
    <lineage>
        <taxon>Eukaryota</taxon>
        <taxon>Fungi</taxon>
        <taxon>Dikarya</taxon>
        <taxon>Basidiomycota</taxon>
        <taxon>Agaricomycotina</taxon>
        <taxon>Agaricomycetes</taxon>
        <taxon>Agaricomycetidae</taxon>
        <taxon>Agaricales</taxon>
        <taxon>Marasmiineae</taxon>
        <taxon>Mycenaceae</taxon>
        <taxon>Mycena</taxon>
    </lineage>
</organism>
<dbReference type="Proteomes" id="UP001218218">
    <property type="component" value="Unassembled WGS sequence"/>
</dbReference>
<comment type="caution">
    <text evidence="3">The sequence shown here is derived from an EMBL/GenBank/DDBJ whole genome shotgun (WGS) entry which is preliminary data.</text>
</comment>
<evidence type="ECO:0000256" key="2">
    <source>
        <dbReference type="SAM" id="Phobius"/>
    </source>
</evidence>
<evidence type="ECO:0000256" key="1">
    <source>
        <dbReference type="SAM" id="MobiDB-lite"/>
    </source>
</evidence>
<reference evidence="3" key="1">
    <citation type="submission" date="2023-03" db="EMBL/GenBank/DDBJ databases">
        <title>Massive genome expansion in bonnet fungi (Mycena s.s.) driven by repeated elements and novel gene families across ecological guilds.</title>
        <authorList>
            <consortium name="Lawrence Berkeley National Laboratory"/>
            <person name="Harder C.B."/>
            <person name="Miyauchi S."/>
            <person name="Viragh M."/>
            <person name="Kuo A."/>
            <person name="Thoen E."/>
            <person name="Andreopoulos B."/>
            <person name="Lu D."/>
            <person name="Skrede I."/>
            <person name="Drula E."/>
            <person name="Henrissat B."/>
            <person name="Morin E."/>
            <person name="Kohler A."/>
            <person name="Barry K."/>
            <person name="LaButti K."/>
            <person name="Morin E."/>
            <person name="Salamov A."/>
            <person name="Lipzen A."/>
            <person name="Mereny Z."/>
            <person name="Hegedus B."/>
            <person name="Baldrian P."/>
            <person name="Stursova M."/>
            <person name="Weitz H."/>
            <person name="Taylor A."/>
            <person name="Grigoriev I.V."/>
            <person name="Nagy L.G."/>
            <person name="Martin F."/>
            <person name="Kauserud H."/>
        </authorList>
    </citation>
    <scope>NUCLEOTIDE SEQUENCE</scope>
    <source>
        <strain evidence="3">CBHHK002</strain>
    </source>
</reference>
<proteinExistence type="predicted"/>
<dbReference type="EMBL" id="JARIHO010000026">
    <property type="protein sequence ID" value="KAJ7340574.1"/>
    <property type="molecule type" value="Genomic_DNA"/>
</dbReference>
<keyword evidence="4" id="KW-1185">Reference proteome</keyword>
<sequence length="405" mass="45528">MVTLFNNACLNHKQYSNRRYTSVECTFFVRRSTGRICVDLAPENIRFYTHLYPGPGSDQTDFKSLNTPSLESAALDSSTLAEYHEICYWKFSVYRDVSVYNPITVDMGAVFSCSSGNRLEDLVEIAILPQTGFHMSHWSTAGSGLVMENGWTRSSDAVAKTTISLSVSDFDPNYWLGQANHIFKHLRISSNFEDYVVLYCISFDISISWTTADPPGGFLFLCPPKDFRIGPSSFKWPECPAYWSLDPFGADPSCWEDAANLGFPSLQLCTQITGPSWDASVYAGICQFHQGKGFDPDSQDVALHLVHLLYELPSETHIPFAHIDDETLCLTSDEDEPTRVGTEEEPESADTNHAKSSIASPGNSSLAERIPVPDTFTFMLLVQLSLILCLVLFWLYDWLWILRFE</sequence>
<name>A0AAD6ZUR8_9AGAR</name>
<keyword evidence="2" id="KW-0812">Transmembrane</keyword>
<gene>
    <name evidence="3" type="ORF">DFH08DRAFT_1082203</name>
</gene>
<keyword evidence="2" id="KW-0472">Membrane</keyword>
<dbReference type="AlphaFoldDB" id="A0AAD6ZUR8"/>